<evidence type="ECO:0000313" key="2">
    <source>
        <dbReference type="EMBL" id="MED6207345.1"/>
    </source>
</evidence>
<evidence type="ECO:0000256" key="1">
    <source>
        <dbReference type="SAM" id="MobiDB-lite"/>
    </source>
</evidence>
<accession>A0ABU6YBX2</accession>
<comment type="caution">
    <text evidence="2">The sequence shown here is derived from an EMBL/GenBank/DDBJ whole genome shotgun (WGS) entry which is preliminary data.</text>
</comment>
<dbReference type="Proteomes" id="UP001341840">
    <property type="component" value="Unassembled WGS sequence"/>
</dbReference>
<feature type="region of interest" description="Disordered" evidence="1">
    <location>
        <begin position="31"/>
        <end position="52"/>
    </location>
</feature>
<dbReference type="EMBL" id="JASCZI010241820">
    <property type="protein sequence ID" value="MED6207345.1"/>
    <property type="molecule type" value="Genomic_DNA"/>
</dbReference>
<sequence length="86" mass="9929">MKRSSLPTETKEEGRKRKQFRTLRWMEAKRRRSDKQLAMMENESGDGSADSGIGMQCKYNNNEIGKREAAKLLLLEHCICNCQIGH</sequence>
<gene>
    <name evidence="2" type="ORF">PIB30_034958</name>
</gene>
<dbReference type="InterPro" id="IPR032310">
    <property type="entry name" value="NLS_NINJA_AFP-like"/>
</dbReference>
<proteinExistence type="predicted"/>
<protein>
    <submittedName>
        <fullName evidence="2">Uncharacterized protein</fullName>
    </submittedName>
</protein>
<organism evidence="2 3">
    <name type="scientific">Stylosanthes scabra</name>
    <dbReference type="NCBI Taxonomy" id="79078"/>
    <lineage>
        <taxon>Eukaryota</taxon>
        <taxon>Viridiplantae</taxon>
        <taxon>Streptophyta</taxon>
        <taxon>Embryophyta</taxon>
        <taxon>Tracheophyta</taxon>
        <taxon>Spermatophyta</taxon>
        <taxon>Magnoliopsida</taxon>
        <taxon>eudicotyledons</taxon>
        <taxon>Gunneridae</taxon>
        <taxon>Pentapetalae</taxon>
        <taxon>rosids</taxon>
        <taxon>fabids</taxon>
        <taxon>Fabales</taxon>
        <taxon>Fabaceae</taxon>
        <taxon>Papilionoideae</taxon>
        <taxon>50 kb inversion clade</taxon>
        <taxon>dalbergioids sensu lato</taxon>
        <taxon>Dalbergieae</taxon>
        <taxon>Pterocarpus clade</taxon>
        <taxon>Stylosanthes</taxon>
    </lineage>
</organism>
<evidence type="ECO:0000313" key="3">
    <source>
        <dbReference type="Proteomes" id="UP001341840"/>
    </source>
</evidence>
<reference evidence="2 3" key="1">
    <citation type="journal article" date="2023" name="Plants (Basel)">
        <title>Bridging the Gap: Combining Genomics and Transcriptomics Approaches to Understand Stylosanthes scabra, an Orphan Legume from the Brazilian Caatinga.</title>
        <authorList>
            <person name="Ferreira-Neto J.R.C."/>
            <person name="da Silva M.D."/>
            <person name="Binneck E."/>
            <person name="de Melo N.F."/>
            <person name="da Silva R.H."/>
            <person name="de Melo A.L.T.M."/>
            <person name="Pandolfi V."/>
            <person name="Bustamante F.O."/>
            <person name="Brasileiro-Vidal A.C."/>
            <person name="Benko-Iseppon A.M."/>
        </authorList>
    </citation>
    <scope>NUCLEOTIDE SEQUENCE [LARGE SCALE GENOMIC DNA]</scope>
    <source>
        <tissue evidence="2">Leaves</tissue>
    </source>
</reference>
<dbReference type="Pfam" id="PF16136">
    <property type="entry name" value="NLS_NINJA_AFP"/>
    <property type="match status" value="1"/>
</dbReference>
<name>A0ABU6YBX2_9FABA</name>
<keyword evidence="3" id="KW-1185">Reference proteome</keyword>